<protein>
    <submittedName>
        <fullName evidence="1">Uncharacterized protein</fullName>
    </submittedName>
</protein>
<accession>A0ABN1PFH7</accession>
<dbReference type="EMBL" id="BAAAHQ010000013">
    <property type="protein sequence ID" value="GAA0927278.1"/>
    <property type="molecule type" value="Genomic_DNA"/>
</dbReference>
<dbReference type="Proteomes" id="UP001501578">
    <property type="component" value="Unassembled WGS sequence"/>
</dbReference>
<reference evidence="1 2" key="1">
    <citation type="journal article" date="2019" name="Int. J. Syst. Evol. Microbiol.">
        <title>The Global Catalogue of Microorganisms (GCM) 10K type strain sequencing project: providing services to taxonomists for standard genome sequencing and annotation.</title>
        <authorList>
            <consortium name="The Broad Institute Genomics Platform"/>
            <consortium name="The Broad Institute Genome Sequencing Center for Infectious Disease"/>
            <person name="Wu L."/>
            <person name="Ma J."/>
        </authorList>
    </citation>
    <scope>NUCLEOTIDE SEQUENCE [LARGE SCALE GENOMIC DNA]</scope>
    <source>
        <strain evidence="1 2">JCM 11136</strain>
    </source>
</reference>
<name>A0ABN1PFH7_9ACTN</name>
<evidence type="ECO:0000313" key="1">
    <source>
        <dbReference type="EMBL" id="GAA0927278.1"/>
    </source>
</evidence>
<organism evidence="1 2">
    <name type="scientific">Nonomuraea longicatena</name>
    <dbReference type="NCBI Taxonomy" id="83682"/>
    <lineage>
        <taxon>Bacteria</taxon>
        <taxon>Bacillati</taxon>
        <taxon>Actinomycetota</taxon>
        <taxon>Actinomycetes</taxon>
        <taxon>Streptosporangiales</taxon>
        <taxon>Streptosporangiaceae</taxon>
        <taxon>Nonomuraea</taxon>
    </lineage>
</organism>
<evidence type="ECO:0000313" key="2">
    <source>
        <dbReference type="Proteomes" id="UP001501578"/>
    </source>
</evidence>
<proteinExistence type="predicted"/>
<gene>
    <name evidence="1" type="ORF">GCM10009560_29750</name>
</gene>
<sequence length="103" mass="11193">MRPSEAAELLATELSAWGINADPQPSRNGGDTWVSVWTGLLVRCDGLTFSWTPKDRRSAAVHYAPADSPRAAAEMVAAHYRLLVARYPAPTCRLQGLEAAMPQ</sequence>
<comment type="caution">
    <text evidence="1">The sequence shown here is derived from an EMBL/GenBank/DDBJ whole genome shotgun (WGS) entry which is preliminary data.</text>
</comment>
<keyword evidence="2" id="KW-1185">Reference proteome</keyword>